<dbReference type="PANTHER" id="PTHR43685">
    <property type="entry name" value="GLYCOSYLTRANSFERASE"/>
    <property type="match status" value="1"/>
</dbReference>
<evidence type="ECO:0000256" key="2">
    <source>
        <dbReference type="ARBA" id="ARBA00022676"/>
    </source>
</evidence>
<dbReference type="EMBL" id="SOFL01000001">
    <property type="protein sequence ID" value="TFC07188.1"/>
    <property type="molecule type" value="Genomic_DNA"/>
</dbReference>
<evidence type="ECO:0000259" key="4">
    <source>
        <dbReference type="Pfam" id="PF00535"/>
    </source>
</evidence>
<evidence type="ECO:0000256" key="1">
    <source>
        <dbReference type="ARBA" id="ARBA00006739"/>
    </source>
</evidence>
<dbReference type="InterPro" id="IPR029044">
    <property type="entry name" value="Nucleotide-diphossugar_trans"/>
</dbReference>
<feature type="domain" description="Glycosyltransferase 2-like" evidence="4">
    <location>
        <begin position="16"/>
        <end position="145"/>
    </location>
</feature>
<reference evidence="5 6" key="1">
    <citation type="submission" date="2019-03" db="EMBL/GenBank/DDBJ databases">
        <title>Genomics of glacier-inhabiting Cryobacterium strains.</title>
        <authorList>
            <person name="Liu Q."/>
            <person name="Xin Y.-H."/>
        </authorList>
    </citation>
    <scope>NUCLEOTIDE SEQUENCE [LARGE SCALE GENOMIC DNA]</scope>
    <source>
        <strain evidence="5 6">RHLS22-1</strain>
    </source>
</reference>
<keyword evidence="2" id="KW-0328">Glycosyltransferase</keyword>
<keyword evidence="3 5" id="KW-0808">Transferase</keyword>
<comment type="similarity">
    <text evidence="1">Belongs to the glycosyltransferase 2 family.</text>
</comment>
<dbReference type="Proteomes" id="UP000297907">
    <property type="component" value="Unassembled WGS sequence"/>
</dbReference>
<protein>
    <submittedName>
        <fullName evidence="5">Glycosyltransferase</fullName>
    </submittedName>
</protein>
<evidence type="ECO:0000313" key="6">
    <source>
        <dbReference type="Proteomes" id="UP000297907"/>
    </source>
</evidence>
<keyword evidence="6" id="KW-1185">Reference proteome</keyword>
<dbReference type="SUPFAM" id="SSF53448">
    <property type="entry name" value="Nucleotide-diphospho-sugar transferases"/>
    <property type="match status" value="1"/>
</dbReference>
<dbReference type="PANTHER" id="PTHR43685:SF5">
    <property type="entry name" value="GLYCOSYLTRANSFERASE EPSE-RELATED"/>
    <property type="match status" value="1"/>
</dbReference>
<dbReference type="AlphaFoldDB" id="A0A4V3IDJ6"/>
<dbReference type="OrthoDB" id="4529776at2"/>
<dbReference type="InterPro" id="IPR001173">
    <property type="entry name" value="Glyco_trans_2-like"/>
</dbReference>
<dbReference type="Pfam" id="PF00535">
    <property type="entry name" value="Glycos_transf_2"/>
    <property type="match status" value="1"/>
</dbReference>
<organism evidence="5 6">
    <name type="scientific">Cryobacterium adonitolivorans</name>
    <dbReference type="NCBI Taxonomy" id="1259189"/>
    <lineage>
        <taxon>Bacteria</taxon>
        <taxon>Bacillati</taxon>
        <taxon>Actinomycetota</taxon>
        <taxon>Actinomycetes</taxon>
        <taxon>Micrococcales</taxon>
        <taxon>Microbacteriaceae</taxon>
        <taxon>Cryobacterium</taxon>
    </lineage>
</organism>
<gene>
    <name evidence="5" type="ORF">E3O42_00120</name>
</gene>
<name>A0A4V3IDJ6_9MICO</name>
<dbReference type="InterPro" id="IPR050834">
    <property type="entry name" value="Glycosyltransf_2"/>
</dbReference>
<sequence length="355" mass="38987">MKLVRPGRPGRRASVTVVIPCYNYGLFLPDLVDSALSQSDVDAHVIIVDDASPDGSGDVARRLAAANPSHVSAIIHSRNRGHIQTYNDGLAAVNTEYITLVSADDLVAPGALGRATRLMDRFPGVGLVYGHASVFSDDPVPRHRPLPETWSVWDGREWIDWTASRGRNLIVSPEVVMRTRALRETGGYNPLLPHSGDLEYWLRTAARWDVARVNGRPQAFYRMHGANMHLTQFATMAVDMRHRLSAFEVINGPELAPLVPASDRLIERTRQAIARQASVLAQRELDRGARLGEIQALLALAEELSPGSASARRISWRVSRQSSGKTPAPTQRAIERGRTQLDRVRGVLSEVAGIA</sequence>
<dbReference type="GO" id="GO:0016757">
    <property type="term" value="F:glycosyltransferase activity"/>
    <property type="evidence" value="ECO:0007669"/>
    <property type="project" value="UniProtKB-KW"/>
</dbReference>
<dbReference type="Gene3D" id="3.90.550.10">
    <property type="entry name" value="Spore Coat Polysaccharide Biosynthesis Protein SpsA, Chain A"/>
    <property type="match status" value="1"/>
</dbReference>
<accession>A0A4V3IDJ6</accession>
<comment type="caution">
    <text evidence="5">The sequence shown here is derived from an EMBL/GenBank/DDBJ whole genome shotgun (WGS) entry which is preliminary data.</text>
</comment>
<evidence type="ECO:0000256" key="3">
    <source>
        <dbReference type="ARBA" id="ARBA00022679"/>
    </source>
</evidence>
<dbReference type="RefSeq" id="WP_134451925.1">
    <property type="nucleotide sequence ID" value="NZ_SOFL01000001.1"/>
</dbReference>
<evidence type="ECO:0000313" key="5">
    <source>
        <dbReference type="EMBL" id="TFC07188.1"/>
    </source>
</evidence>
<proteinExistence type="inferred from homology"/>